<protein>
    <submittedName>
        <fullName evidence="2">Apolipoprotein Eb-like</fullName>
    </submittedName>
</protein>
<dbReference type="Proteomes" id="UP001178508">
    <property type="component" value="Chromosome 8"/>
</dbReference>
<gene>
    <name evidence="2" type="ORF">XNOV1_A039438</name>
</gene>
<dbReference type="EMBL" id="OY660871">
    <property type="protein sequence ID" value="CAJ1062656.1"/>
    <property type="molecule type" value="Genomic_DNA"/>
</dbReference>
<dbReference type="SUPFAM" id="SSF58113">
    <property type="entry name" value="Apolipoprotein A-I"/>
    <property type="match status" value="1"/>
</dbReference>
<evidence type="ECO:0000313" key="2">
    <source>
        <dbReference type="EMBL" id="CAJ1062656.1"/>
    </source>
</evidence>
<feature type="chain" id="PRO_5043595022" evidence="1">
    <location>
        <begin position="18"/>
        <end position="179"/>
    </location>
</feature>
<keyword evidence="3" id="KW-1185">Reference proteome</keyword>
<accession>A0AAV1FPK8</accession>
<feature type="signal peptide" evidence="1">
    <location>
        <begin position="1"/>
        <end position="17"/>
    </location>
</feature>
<keyword evidence="1" id="KW-0732">Signal</keyword>
<dbReference type="PROSITE" id="PS51257">
    <property type="entry name" value="PROKAR_LIPOPROTEIN"/>
    <property type="match status" value="1"/>
</dbReference>
<organism evidence="2 3">
    <name type="scientific">Xyrichtys novacula</name>
    <name type="common">Pearly razorfish</name>
    <name type="synonym">Hemipteronotus novacula</name>
    <dbReference type="NCBI Taxonomy" id="13765"/>
    <lineage>
        <taxon>Eukaryota</taxon>
        <taxon>Metazoa</taxon>
        <taxon>Chordata</taxon>
        <taxon>Craniata</taxon>
        <taxon>Vertebrata</taxon>
        <taxon>Euteleostomi</taxon>
        <taxon>Actinopterygii</taxon>
        <taxon>Neopterygii</taxon>
        <taxon>Teleostei</taxon>
        <taxon>Neoteleostei</taxon>
        <taxon>Acanthomorphata</taxon>
        <taxon>Eupercaria</taxon>
        <taxon>Labriformes</taxon>
        <taxon>Labridae</taxon>
        <taxon>Xyrichtys</taxon>
    </lineage>
</organism>
<name>A0AAV1FPK8_XYRNO</name>
<reference evidence="2" key="1">
    <citation type="submission" date="2023-08" db="EMBL/GenBank/DDBJ databases">
        <authorList>
            <person name="Alioto T."/>
            <person name="Alioto T."/>
            <person name="Gomez Garrido J."/>
        </authorList>
    </citation>
    <scope>NUCLEOTIDE SEQUENCE</scope>
</reference>
<proteinExistence type="predicted"/>
<evidence type="ECO:0000256" key="1">
    <source>
        <dbReference type="SAM" id="SignalP"/>
    </source>
</evidence>
<dbReference type="Gene3D" id="1.20.120.20">
    <property type="entry name" value="Apolipoprotein"/>
    <property type="match status" value="1"/>
</dbReference>
<dbReference type="AlphaFoldDB" id="A0AAV1FPK8"/>
<evidence type="ECO:0000313" key="3">
    <source>
        <dbReference type="Proteomes" id="UP001178508"/>
    </source>
</evidence>
<sequence length="179" mass="20172">MKVLSLLVLVVFTGCQASPFHANQPTSHMDTLIHSYSDFKKIVIGTIKDIAKLLLETETGQDLSARFIEGRDVVNTNMKEVQKHIPRRVHHVMGGFGMGIYGLAVTVEEWTTKTKRKLEPLAERMSPVTEKVAVQLIQGAQQVRDVVPPLVQRLVEKVGLFSQQVQARYDNFIEKFTTN</sequence>